<dbReference type="KEGG" id="samb:SAM23877_0007"/>
<proteinExistence type="predicted"/>
<organism evidence="2 4">
    <name type="scientific">Streptomyces ambofaciens (strain ATCC 23877 / 3486 / DSM 40053 / JCM 4204 / NBRC 12836 / NRRL B-2516)</name>
    <dbReference type="NCBI Taxonomy" id="278992"/>
    <lineage>
        <taxon>Bacteria</taxon>
        <taxon>Bacillati</taxon>
        <taxon>Actinomycetota</taxon>
        <taxon>Actinomycetes</taxon>
        <taxon>Kitasatosporales</taxon>
        <taxon>Streptomycetaceae</taxon>
        <taxon>Streptomyces</taxon>
    </lineage>
</organism>
<sequence length="298" mass="31439">MTPTPSNCGLPSLLVERFIRVSPRSDALALVRRSRSRHAPAHKRAESDVSGNLVHNVRFPTLARDDEVAPPRSPDRWTISSSSGPDRAIGVCRSGRRRDVGGTGSGGRERRGAAPASKAPGARCPPWRRCTGSLPAGENGAPAGVALPEGAQLVGTSSVRTVSEAVGQAMATQDAVCLFGDPGRGKTAAARMALSGGTPGLEGGKGLVLQRRHVPARARSSIAALFCRAHSHPQSVRKSGWCRHRCAMVVSVSHAPARAGSLPPLAVCPYLTQQYAYRVVECLYSQVRVGVLRAVQQQ</sequence>
<reference evidence="2" key="2">
    <citation type="submission" date="2015-07" db="EMBL/GenBank/DDBJ databases">
        <title>Complete genome sequence of Streptomyces ambofaciens ATCC 23877, the spiramycin producer.</title>
        <authorList>
            <person name="Thibessard A."/>
            <person name="Haas D."/>
            <person name="Gerbaud C."/>
            <person name="Aigle B."/>
            <person name="Lautru S."/>
            <person name="Pernodet J.-L."/>
            <person name="Leblond P."/>
        </authorList>
    </citation>
    <scope>NUCLEOTIDE SEQUENCE [LARGE SCALE GENOMIC DNA]</scope>
    <source>
        <strain evidence="2">ATCC 23877</strain>
    </source>
</reference>
<protein>
    <submittedName>
        <fullName evidence="2">Uncharacterized protein</fullName>
    </submittedName>
</protein>
<feature type="region of interest" description="Disordered" evidence="1">
    <location>
        <begin position="65"/>
        <end position="130"/>
    </location>
</feature>
<evidence type="ECO:0000313" key="2">
    <source>
        <dbReference type="EMBL" id="AKZ53056.1"/>
    </source>
</evidence>
<dbReference type="Proteomes" id="UP000061018">
    <property type="component" value="Chromosome"/>
</dbReference>
<dbReference type="AlphaFoldDB" id="A0A0K2AJG3"/>
<name>A0A0K2AJG3_STRA7</name>
<gene>
    <name evidence="2" type="ORF">SAM23877_0007</name>
    <name evidence="3" type="ORF">SAM23877_7662</name>
</gene>
<evidence type="ECO:0000313" key="4">
    <source>
        <dbReference type="Proteomes" id="UP000061018"/>
    </source>
</evidence>
<reference evidence="4" key="1">
    <citation type="journal article" date="2015" name="J. Biotechnol.">
        <title>Complete genome sequence of Streptomyces ambofaciens ATCC 23877, the spiramycin producer.</title>
        <authorList>
            <person name="Thibessard A."/>
            <person name="Haas D."/>
            <person name="Gerbaud C."/>
            <person name="Aigle B."/>
            <person name="Lautru S."/>
            <person name="Pernodet J.L."/>
            <person name="Leblond P."/>
        </authorList>
    </citation>
    <scope>NUCLEOTIDE SEQUENCE [LARGE SCALE GENOMIC DNA]</scope>
    <source>
        <strain evidence="4">ATCC 23877 / 3486 / DSM 40053 / JCM 4204 / NBRC 12836 / NRRL B-2516</strain>
    </source>
</reference>
<accession>A0A0K2AJG3</accession>
<evidence type="ECO:0000256" key="1">
    <source>
        <dbReference type="SAM" id="MobiDB-lite"/>
    </source>
</evidence>
<dbReference type="EMBL" id="CP012382">
    <property type="protein sequence ID" value="AKZ60703.1"/>
    <property type="molecule type" value="Genomic_DNA"/>
</dbReference>
<dbReference type="EMBL" id="CP012382">
    <property type="protein sequence ID" value="AKZ53056.1"/>
    <property type="molecule type" value="Genomic_DNA"/>
</dbReference>
<dbReference type="KEGG" id="samb:SAM23877_7662"/>
<feature type="compositionally biased region" description="Basic and acidic residues" evidence="1">
    <location>
        <begin position="65"/>
        <end position="75"/>
    </location>
</feature>
<evidence type="ECO:0000313" key="3">
    <source>
        <dbReference type="EMBL" id="AKZ60703.1"/>
    </source>
</evidence>